<dbReference type="AlphaFoldDB" id="A0A943EDJ5"/>
<dbReference type="Gene3D" id="3.30.70.1490">
    <property type="entry name" value="Cysteine protease Prp"/>
    <property type="match status" value="1"/>
</dbReference>
<evidence type="ECO:0000256" key="5">
    <source>
        <dbReference type="ARBA" id="ARBA00044503"/>
    </source>
</evidence>
<evidence type="ECO:0000256" key="2">
    <source>
        <dbReference type="ARBA" id="ARBA00022670"/>
    </source>
</evidence>
<dbReference type="PANTHER" id="PTHR39178:SF1">
    <property type="entry name" value="RIBOSOMAL-PROCESSING CYSTEINE PROTEASE PRP"/>
    <property type="match status" value="1"/>
</dbReference>
<dbReference type="GO" id="GO:0006508">
    <property type="term" value="P:proteolysis"/>
    <property type="evidence" value="ECO:0007669"/>
    <property type="project" value="UniProtKB-KW"/>
</dbReference>
<evidence type="ECO:0000256" key="4">
    <source>
        <dbReference type="ARBA" id="ARBA00022807"/>
    </source>
</evidence>
<dbReference type="GO" id="GO:0042254">
    <property type="term" value="P:ribosome biogenesis"/>
    <property type="evidence" value="ECO:0007669"/>
    <property type="project" value="UniProtKB-KW"/>
</dbReference>
<keyword evidence="3" id="KW-0378">Hydrolase</keyword>
<dbReference type="Proteomes" id="UP000754226">
    <property type="component" value="Unassembled WGS sequence"/>
</dbReference>
<dbReference type="PANTHER" id="PTHR39178">
    <property type="entry name" value="HYPOTHETICAL RIBOSOME-ASSOCIATED PROTEIN"/>
    <property type="match status" value="1"/>
</dbReference>
<sequence>MIKVDIYEDDQGKIREYRVSGHADSNPEGFDEVCAMVSLTSQVPVLGMEQVLSRTLDYSVDEENGLLCVRLVDAPDDKTEVLLRTMVLGLKGIQKAYSDYLAIEEHRR</sequence>
<dbReference type="SUPFAM" id="SSF118010">
    <property type="entry name" value="TM1457-like"/>
    <property type="match status" value="1"/>
</dbReference>
<accession>A0A943EDJ5</accession>
<name>A0A943EDJ5_9FIRM</name>
<organism evidence="7 8">
    <name type="scientific">Acidaminococcus intestini</name>
    <dbReference type="NCBI Taxonomy" id="187327"/>
    <lineage>
        <taxon>Bacteria</taxon>
        <taxon>Bacillati</taxon>
        <taxon>Bacillota</taxon>
        <taxon>Negativicutes</taxon>
        <taxon>Acidaminococcales</taxon>
        <taxon>Acidaminococcaceae</taxon>
        <taxon>Acidaminococcus</taxon>
    </lineage>
</organism>
<proteinExistence type="inferred from homology"/>
<evidence type="ECO:0000256" key="6">
    <source>
        <dbReference type="ARBA" id="ARBA00044538"/>
    </source>
</evidence>
<evidence type="ECO:0000313" key="8">
    <source>
        <dbReference type="Proteomes" id="UP000754226"/>
    </source>
</evidence>
<dbReference type="GO" id="GO:0008234">
    <property type="term" value="F:cysteine-type peptidase activity"/>
    <property type="evidence" value="ECO:0007669"/>
    <property type="project" value="UniProtKB-KW"/>
</dbReference>
<reference evidence="7" key="1">
    <citation type="submission" date="2021-02" db="EMBL/GenBank/DDBJ databases">
        <title>Infant gut strain persistence is associated with maternal origin, phylogeny, and functional potential including surface adhesion and iron acquisition.</title>
        <authorList>
            <person name="Lou Y.C."/>
        </authorList>
    </citation>
    <scope>NUCLEOTIDE SEQUENCE</scope>
    <source>
        <strain evidence="7">L3_106_000M1_dasL3_106_000M1_concoct_15</strain>
    </source>
</reference>
<evidence type="ECO:0000256" key="1">
    <source>
        <dbReference type="ARBA" id="ARBA00022517"/>
    </source>
</evidence>
<gene>
    <name evidence="7" type="ORF">KHX13_07975</name>
</gene>
<comment type="similarity">
    <text evidence="5">Belongs to the Prp family.</text>
</comment>
<dbReference type="InterPro" id="IPR036764">
    <property type="entry name" value="Peptidase_Prp_sf"/>
</dbReference>
<protein>
    <recommendedName>
        <fullName evidence="6">Ribosomal processing cysteine protease Prp</fullName>
    </recommendedName>
</protein>
<dbReference type="InterPro" id="IPR007422">
    <property type="entry name" value="Peptidase_Prp"/>
</dbReference>
<comment type="caution">
    <text evidence="7">The sequence shown here is derived from an EMBL/GenBank/DDBJ whole genome shotgun (WGS) entry which is preliminary data.</text>
</comment>
<dbReference type="CDD" id="cd16332">
    <property type="entry name" value="Prp-like"/>
    <property type="match status" value="1"/>
</dbReference>
<keyword evidence="1" id="KW-0690">Ribosome biogenesis</keyword>
<dbReference type="EMBL" id="JAGZCZ010000009">
    <property type="protein sequence ID" value="MBS5520242.1"/>
    <property type="molecule type" value="Genomic_DNA"/>
</dbReference>
<evidence type="ECO:0000313" key="7">
    <source>
        <dbReference type="EMBL" id="MBS5520242.1"/>
    </source>
</evidence>
<evidence type="ECO:0000256" key="3">
    <source>
        <dbReference type="ARBA" id="ARBA00022801"/>
    </source>
</evidence>
<dbReference type="Pfam" id="PF04327">
    <property type="entry name" value="Peptidase_Prp"/>
    <property type="match status" value="1"/>
</dbReference>
<keyword evidence="4" id="KW-0788">Thiol protease</keyword>
<keyword evidence="2 7" id="KW-0645">Protease</keyword>